<feature type="transmembrane region" description="Helical" evidence="1">
    <location>
        <begin position="23"/>
        <end position="40"/>
    </location>
</feature>
<sequence>MLPENEILGKVLLALTGYISDRYYTIIIFVLIFLWARHLYNEFHQRSMQYNEKSPKYAFFLNLQCRRWERYVHQVMVEVKISVVVAFIMYLFIEMWKDIESTSGSNNMISPQEMNIAYAETLIFVLLFSMMIRTLWDARGVYSDFRKCEL</sequence>
<proteinExistence type="predicted"/>
<reference evidence="2" key="1">
    <citation type="submission" date="2019-02" db="EMBL/GenBank/DDBJ databases">
        <authorList>
            <person name="Gruber-Vodicka R. H."/>
            <person name="Seah K. B. B."/>
        </authorList>
    </citation>
    <scope>NUCLEOTIDE SEQUENCE</scope>
    <source>
        <strain evidence="2">BECK_S313</strain>
    </source>
</reference>
<feature type="transmembrane region" description="Helical" evidence="1">
    <location>
        <begin position="116"/>
        <end position="136"/>
    </location>
</feature>
<feature type="transmembrane region" description="Helical" evidence="1">
    <location>
        <begin position="75"/>
        <end position="96"/>
    </location>
</feature>
<keyword evidence="1" id="KW-0472">Membrane</keyword>
<dbReference type="AlphaFoldDB" id="A0A450WSH8"/>
<organism evidence="2">
    <name type="scientific">Candidatus Kentrum sp. LPFa</name>
    <dbReference type="NCBI Taxonomy" id="2126335"/>
    <lineage>
        <taxon>Bacteria</taxon>
        <taxon>Pseudomonadati</taxon>
        <taxon>Pseudomonadota</taxon>
        <taxon>Gammaproteobacteria</taxon>
        <taxon>Candidatus Kentrum</taxon>
    </lineage>
</organism>
<evidence type="ECO:0000313" key="2">
    <source>
        <dbReference type="EMBL" id="VFK19979.1"/>
    </source>
</evidence>
<name>A0A450WSH8_9GAMM</name>
<keyword evidence="1" id="KW-1133">Transmembrane helix</keyword>
<protein>
    <submittedName>
        <fullName evidence="2">Uncharacterized protein</fullName>
    </submittedName>
</protein>
<evidence type="ECO:0000256" key="1">
    <source>
        <dbReference type="SAM" id="Phobius"/>
    </source>
</evidence>
<accession>A0A450WSH8</accession>
<gene>
    <name evidence="2" type="ORF">BECKLPF1236B_GA0070989_11936</name>
</gene>
<keyword evidence="1" id="KW-0812">Transmembrane</keyword>
<dbReference type="EMBL" id="CAADFK010000193">
    <property type="protein sequence ID" value="VFK19979.1"/>
    <property type="molecule type" value="Genomic_DNA"/>
</dbReference>